<comment type="similarity">
    <text evidence="1">Belongs to the MDFI family.</text>
</comment>
<dbReference type="PANTHER" id="PTHR15304">
    <property type="entry name" value="MYOD FAMILY INHIBITOR"/>
    <property type="match status" value="1"/>
</dbReference>
<feature type="region of interest" description="Disordered" evidence="2">
    <location>
        <begin position="11"/>
        <end position="31"/>
    </location>
</feature>
<dbReference type="PANTHER" id="PTHR15304:SF4">
    <property type="entry name" value="MYOD FAMILY INHIBITOR-LIKE"/>
    <property type="match status" value="1"/>
</dbReference>
<dbReference type="AlphaFoldDB" id="A0A3B5LZI3"/>
<reference evidence="3" key="2">
    <citation type="submission" date="2025-09" db="UniProtKB">
        <authorList>
            <consortium name="Ensembl"/>
        </authorList>
    </citation>
    <scope>IDENTIFICATION</scope>
</reference>
<protein>
    <recommendedName>
        <fullName evidence="5">MyoD family inhibitor domain containing</fullName>
    </recommendedName>
</protein>
<dbReference type="Proteomes" id="UP000261380">
    <property type="component" value="Unplaced"/>
</dbReference>
<proteinExistence type="inferred from homology"/>
<dbReference type="GeneTree" id="ENSGT00940000158685"/>
<dbReference type="InterPro" id="IPR026134">
    <property type="entry name" value="MDFI/MDFIC"/>
</dbReference>
<keyword evidence="4" id="KW-1185">Reference proteome</keyword>
<evidence type="ECO:0000313" key="3">
    <source>
        <dbReference type="Ensembl" id="ENSXCOP00000016577.1"/>
    </source>
</evidence>
<reference evidence="3" key="1">
    <citation type="submission" date="2025-08" db="UniProtKB">
        <authorList>
            <consortium name="Ensembl"/>
        </authorList>
    </citation>
    <scope>IDENTIFICATION</scope>
</reference>
<sequence length="165" mass="17185">CRCPIYAAPPGSDQTFSSAGEARWPGRGRNGPVVPCRRRPVSRAAPMTACLSRKTFSSELKCFQTLLSFPIVPADCCVHCLLACLFCELLSMCSALGECLACGVGGANCCDCAACCCCCVEAAGEAACTEEACQAVLDCGMLENCCASSDCLEVCLECCAIVFPS</sequence>
<organism evidence="3 4">
    <name type="scientific">Xiphophorus couchianus</name>
    <name type="common">Monterrey platyfish</name>
    <dbReference type="NCBI Taxonomy" id="32473"/>
    <lineage>
        <taxon>Eukaryota</taxon>
        <taxon>Metazoa</taxon>
        <taxon>Chordata</taxon>
        <taxon>Craniata</taxon>
        <taxon>Vertebrata</taxon>
        <taxon>Euteleostomi</taxon>
        <taxon>Actinopterygii</taxon>
        <taxon>Neopterygii</taxon>
        <taxon>Teleostei</taxon>
        <taxon>Neoteleostei</taxon>
        <taxon>Acanthomorphata</taxon>
        <taxon>Ovalentaria</taxon>
        <taxon>Atherinomorphae</taxon>
        <taxon>Cyprinodontiformes</taxon>
        <taxon>Poeciliidae</taxon>
        <taxon>Poeciliinae</taxon>
        <taxon>Xiphophorus</taxon>
    </lineage>
</organism>
<dbReference type="Ensembl" id="ENSXCOT00000016792.1">
    <property type="protein sequence ID" value="ENSXCOP00000016577.1"/>
    <property type="gene ID" value="ENSXCOG00000012511.1"/>
</dbReference>
<evidence type="ECO:0000256" key="2">
    <source>
        <dbReference type="SAM" id="MobiDB-lite"/>
    </source>
</evidence>
<name>A0A3B5LZI3_9TELE</name>
<dbReference type="Pfam" id="PF15316">
    <property type="entry name" value="MDFI"/>
    <property type="match status" value="1"/>
</dbReference>
<evidence type="ECO:0008006" key="5">
    <source>
        <dbReference type="Google" id="ProtNLM"/>
    </source>
</evidence>
<evidence type="ECO:0000256" key="1">
    <source>
        <dbReference type="ARBA" id="ARBA00025778"/>
    </source>
</evidence>
<dbReference type="GO" id="GO:0010468">
    <property type="term" value="P:regulation of gene expression"/>
    <property type="evidence" value="ECO:0007669"/>
    <property type="project" value="UniProtKB-ARBA"/>
</dbReference>
<evidence type="ECO:0000313" key="4">
    <source>
        <dbReference type="Proteomes" id="UP000261380"/>
    </source>
</evidence>
<accession>A0A3B5LZI3</accession>